<protein>
    <submittedName>
        <fullName evidence="1">Transcriptional repressor SplA</fullName>
    </submittedName>
</protein>
<gene>
    <name evidence="1" type="ORF">BSONL12_12116</name>
</gene>
<organism evidence="1 2">
    <name type="scientific">Bacillus sonorensis L12</name>
    <dbReference type="NCBI Taxonomy" id="1274524"/>
    <lineage>
        <taxon>Bacteria</taxon>
        <taxon>Bacillati</taxon>
        <taxon>Bacillota</taxon>
        <taxon>Bacilli</taxon>
        <taxon>Bacillales</taxon>
        <taxon>Bacillaceae</taxon>
        <taxon>Bacillus</taxon>
    </lineage>
</organism>
<comment type="caution">
    <text evidence="1">The sequence shown here is derived from an EMBL/GenBank/DDBJ whole genome shotgun (WGS) entry which is preliminary data.</text>
</comment>
<evidence type="ECO:0000313" key="1">
    <source>
        <dbReference type="EMBL" id="EME74533.1"/>
    </source>
</evidence>
<proteinExistence type="predicted"/>
<dbReference type="STRING" id="1274524.BSONL12_12116"/>
<evidence type="ECO:0000313" key="2">
    <source>
        <dbReference type="Proteomes" id="UP000011907"/>
    </source>
</evidence>
<dbReference type="Proteomes" id="UP000011907">
    <property type="component" value="Unassembled WGS sequence"/>
</dbReference>
<dbReference type="EMBL" id="AOFM01000007">
    <property type="protein sequence ID" value="EME74533.1"/>
    <property type="molecule type" value="Genomic_DNA"/>
</dbReference>
<dbReference type="InterPro" id="IPR022608">
    <property type="entry name" value="Tscrpt_reg_SplA"/>
</dbReference>
<dbReference type="eggNOG" id="ENOG5033N73">
    <property type="taxonomic scope" value="Bacteria"/>
</dbReference>
<dbReference type="Pfam" id="PF11132">
    <property type="entry name" value="SplA"/>
    <property type="match status" value="1"/>
</dbReference>
<dbReference type="PATRIC" id="fig|1274524.3.peg.2614"/>
<dbReference type="AlphaFoldDB" id="M5P520"/>
<name>M5P520_9BACI</name>
<accession>M5P520</accession>
<reference evidence="1 2" key="1">
    <citation type="journal article" date="2013" name="Genome Announc.">
        <title>Draft Whole-Genome Sequence of Bacillus sonorensis Strain L12, a Source of Nonribosomal Lipopeptides.</title>
        <authorList>
            <person name="Adimpong D.B."/>
            <person name="Sorensen K.I."/>
            <person name="Nielsen D.S."/>
            <person name="Thorsen L."/>
            <person name="Rasmussen T.B."/>
            <person name="Derkx P.M."/>
            <person name="Jespersen L."/>
        </authorList>
    </citation>
    <scope>NUCLEOTIDE SEQUENCE [LARGE SCALE GENOMIC DNA]</scope>
    <source>
        <strain evidence="1 2">L12</strain>
    </source>
</reference>
<sequence length="85" mass="9946">MLMQTGRSFFMSKQNIKAGDRVYVIYRNPHAASVTHIKEAEVVEHPIHEGELALFIYDTYHAFAEDDAVFSSYEEAERLYRDLFE</sequence>